<name>A0A161UQS5_NODSP</name>
<keyword evidence="1" id="KW-0175">Coiled coil</keyword>
<proteinExistence type="predicted"/>
<evidence type="ECO:0000313" key="3">
    <source>
        <dbReference type="EMBL" id="KZL48123.1"/>
    </source>
</evidence>
<gene>
    <name evidence="3" type="ORF">A2T98_19605</name>
</gene>
<sequence length="329" mass="36716">MLGNFKRAKLIFLAVLSSLLVSVSAFAQIPRIPQNTQLIKSQITVTQLRNATTRLNQLETALNQVERKKVATLKDTEQVEQAAFAYAEAIKAGLDNALKEAETLAKTEGKQGNINSLVTFEKAEKANQPRLEKIEQRANTIERQIKVGTIRLDKSIIQNLSVTERRELLESIEPPAKQIYLREQPTLFKPALELQINNPTLQTPQINPTLQTPRNNLKFLEDKFDKFQSFVPANIENTLANYHIGIAVSGMMQSISNMLIPPAYAAAAIPCIGYAVAGKWTALAACVVKAGSEATSIYNQFVSCWNNAKRPFRWLKRSRCVARLIVRIA</sequence>
<dbReference type="AlphaFoldDB" id="A0A161UQS5"/>
<keyword evidence="2" id="KW-0732">Signal</keyword>
<protein>
    <submittedName>
        <fullName evidence="3">Uncharacterized protein</fullName>
    </submittedName>
</protein>
<dbReference type="EMBL" id="LWAJ01000264">
    <property type="protein sequence ID" value="KZL48123.1"/>
    <property type="molecule type" value="Genomic_DNA"/>
</dbReference>
<evidence type="ECO:0000256" key="2">
    <source>
        <dbReference type="SAM" id="SignalP"/>
    </source>
</evidence>
<accession>A0A161UQS5</accession>
<feature type="coiled-coil region" evidence="1">
    <location>
        <begin position="48"/>
        <end position="75"/>
    </location>
</feature>
<evidence type="ECO:0000256" key="1">
    <source>
        <dbReference type="SAM" id="Coils"/>
    </source>
</evidence>
<evidence type="ECO:0000313" key="4">
    <source>
        <dbReference type="Proteomes" id="UP000076555"/>
    </source>
</evidence>
<organism evidence="3 4">
    <name type="scientific">Nodularia spumigena CENA596</name>
    <dbReference type="NCBI Taxonomy" id="1819295"/>
    <lineage>
        <taxon>Bacteria</taxon>
        <taxon>Bacillati</taxon>
        <taxon>Cyanobacteriota</taxon>
        <taxon>Cyanophyceae</taxon>
        <taxon>Nostocales</taxon>
        <taxon>Nodulariaceae</taxon>
        <taxon>Nodularia</taxon>
    </lineage>
</organism>
<feature type="chain" id="PRO_5007827660" evidence="2">
    <location>
        <begin position="28"/>
        <end position="329"/>
    </location>
</feature>
<feature type="signal peptide" evidence="2">
    <location>
        <begin position="1"/>
        <end position="27"/>
    </location>
</feature>
<dbReference type="Proteomes" id="UP000076555">
    <property type="component" value="Unassembled WGS sequence"/>
</dbReference>
<dbReference type="OrthoDB" id="512596at2"/>
<comment type="caution">
    <text evidence="3">The sequence shown here is derived from an EMBL/GenBank/DDBJ whole genome shotgun (WGS) entry which is preliminary data.</text>
</comment>
<reference evidence="3 4" key="1">
    <citation type="submission" date="2016-04" db="EMBL/GenBank/DDBJ databases">
        <title>Draft Genome Assembly of the Bloom-forming Cyanobacterium Nodularia spumigena Strain CENA596 in Shrimp Production Ponds.</title>
        <authorList>
            <person name="Popin R.V."/>
            <person name="Rigonato J."/>
            <person name="Abreu V.A."/>
            <person name="Andreote A.P."/>
            <person name="Silveira S.B."/>
            <person name="Odebrecht C."/>
            <person name="Fiore M.F."/>
        </authorList>
    </citation>
    <scope>NUCLEOTIDE SEQUENCE [LARGE SCALE GENOMIC DNA]</scope>
    <source>
        <strain evidence="3 4">CENA596</strain>
    </source>
</reference>